<gene>
    <name evidence="1" type="ORF">XD92_1176</name>
</gene>
<protein>
    <recommendedName>
        <fullName evidence="3">DUF4369 domain-containing protein</fullName>
    </recommendedName>
</protein>
<comment type="caution">
    <text evidence="1">The sequence shown here is derived from an EMBL/GenBank/DDBJ whole genome shotgun (WGS) entry which is preliminary data.</text>
</comment>
<dbReference type="EMBL" id="LGGN01000237">
    <property type="protein sequence ID" value="KUK76531.1"/>
    <property type="molecule type" value="Genomic_DNA"/>
</dbReference>
<evidence type="ECO:0000313" key="2">
    <source>
        <dbReference type="Proteomes" id="UP000053860"/>
    </source>
</evidence>
<name>A0A101HGR2_9BACT</name>
<dbReference type="AlphaFoldDB" id="A0A101HGR2"/>
<reference evidence="2" key="1">
    <citation type="journal article" date="2015" name="MBio">
        <title>Genome-Resolved Metagenomic Analysis Reveals Roles for Candidate Phyla and Other Microbial Community Members in Biogeochemical Transformations in Oil Reservoirs.</title>
        <authorList>
            <person name="Hu P."/>
            <person name="Tom L."/>
            <person name="Singh A."/>
            <person name="Thomas B.C."/>
            <person name="Baker B.J."/>
            <person name="Piceno Y.M."/>
            <person name="Andersen G.L."/>
            <person name="Banfield J.F."/>
        </authorList>
    </citation>
    <scope>NUCLEOTIDE SEQUENCE [LARGE SCALE GENOMIC DNA]</scope>
</reference>
<feature type="non-terminal residue" evidence="1">
    <location>
        <position position="76"/>
    </location>
</feature>
<proteinExistence type="predicted"/>
<dbReference type="Proteomes" id="UP000053860">
    <property type="component" value="Unassembled WGS sequence"/>
</dbReference>
<dbReference type="PROSITE" id="PS51257">
    <property type="entry name" value="PROKAR_LIPOPROTEIN"/>
    <property type="match status" value="1"/>
</dbReference>
<sequence length="76" mass="8453">MTKYSGILFFLVTLWMTLSCGSREGTLIQGRIEHIDSSYIVATHLSSDSLVIDTIQVDDKGRFSYATNPDTLTAYS</sequence>
<evidence type="ECO:0000313" key="1">
    <source>
        <dbReference type="EMBL" id="KUK76531.1"/>
    </source>
</evidence>
<accession>A0A101HGR2</accession>
<evidence type="ECO:0008006" key="3">
    <source>
        <dbReference type="Google" id="ProtNLM"/>
    </source>
</evidence>
<organism evidence="1 2">
    <name type="scientific">Proteiniphilum acetatigenes</name>
    <dbReference type="NCBI Taxonomy" id="294710"/>
    <lineage>
        <taxon>Bacteria</taxon>
        <taxon>Pseudomonadati</taxon>
        <taxon>Bacteroidota</taxon>
        <taxon>Bacteroidia</taxon>
        <taxon>Bacteroidales</taxon>
        <taxon>Dysgonomonadaceae</taxon>
        <taxon>Proteiniphilum</taxon>
    </lineage>
</organism>